<reference evidence="2" key="1">
    <citation type="submission" date="2023-07" db="EMBL/GenBank/DDBJ databases">
        <title>Zobellia barbeyronii sp. nov., a new marine flavobacterium, isolated from green and red algae.</title>
        <authorList>
            <person name="Nedashkovskaya O.I."/>
            <person name="Otstavnykh N."/>
            <person name="Zhukova N."/>
            <person name="Guzev K."/>
            <person name="Chausova V."/>
            <person name="Tekutyeva L."/>
            <person name="Mikhailov V."/>
            <person name="Isaeva M."/>
        </authorList>
    </citation>
    <scope>NUCLEOTIDE SEQUENCE [LARGE SCALE GENOMIC DNA]</scope>
    <source>
        <strain evidence="2">KMM 6746</strain>
    </source>
</reference>
<name>A0ABS5WAU5_9FLAO</name>
<dbReference type="RefSeq" id="WP_214610748.1">
    <property type="nucleotide sequence ID" value="NZ_JACATN010000002.1"/>
</dbReference>
<dbReference type="Pfam" id="PF16286">
    <property type="entry name" value="DUF4932"/>
    <property type="match status" value="1"/>
</dbReference>
<accession>A0ABS5WAU5</accession>
<evidence type="ECO:0000313" key="1">
    <source>
        <dbReference type="EMBL" id="MBT2160516.1"/>
    </source>
</evidence>
<dbReference type="Proteomes" id="UP000740413">
    <property type="component" value="Unassembled WGS sequence"/>
</dbReference>
<sequence>MRKITIFLFVIFSFIACKNNESKNIEKIIPKTELKSIEYEINKNIITFRIAHNLIKENRQWTTRPNPVRDDLLKVFEEFENHEVLNLIKQCGGDDAISLYLLHKKEFPEFGDKYTISKKNKEYELNDSTHTGLDPKWDLLYKSLHDFYLNANVEPFIEEHLYYYEGAIQEISKIAMDIDLVGKMEEYTNQINDRYVISPEPLFITGGWRGIGPSIKTDDISIAYQLISPSDKIDLTNFSTDSVKQFGYKDKEFIRNLCVHEFGHSFVNASFYNQEISEYIQSNEPILTKKIKEIMLQEGMGSLTGYLVEHVVRLLEIRIASIYFGAEAAQKERDENKGFVFLAEMENKLIDEFEKNREKYPTYADFIPELIKVVKK</sequence>
<keyword evidence="2" id="KW-1185">Reference proteome</keyword>
<protein>
    <submittedName>
        <fullName evidence="1">DUF4932 domain-containing protein</fullName>
    </submittedName>
</protein>
<dbReference type="EMBL" id="JACATN010000002">
    <property type="protein sequence ID" value="MBT2160516.1"/>
    <property type="molecule type" value="Genomic_DNA"/>
</dbReference>
<dbReference type="InterPro" id="IPR032560">
    <property type="entry name" value="DUF4932"/>
</dbReference>
<dbReference type="PROSITE" id="PS51257">
    <property type="entry name" value="PROKAR_LIPOPROTEIN"/>
    <property type="match status" value="1"/>
</dbReference>
<comment type="caution">
    <text evidence="1">The sequence shown here is derived from an EMBL/GenBank/DDBJ whole genome shotgun (WGS) entry which is preliminary data.</text>
</comment>
<gene>
    <name evidence="1" type="ORF">HW347_04515</name>
</gene>
<organism evidence="1 2">
    <name type="scientific">Zobellia barbeyronii</name>
    <dbReference type="NCBI Taxonomy" id="2748009"/>
    <lineage>
        <taxon>Bacteria</taxon>
        <taxon>Pseudomonadati</taxon>
        <taxon>Bacteroidota</taxon>
        <taxon>Flavobacteriia</taxon>
        <taxon>Flavobacteriales</taxon>
        <taxon>Flavobacteriaceae</taxon>
        <taxon>Zobellia</taxon>
    </lineage>
</organism>
<evidence type="ECO:0000313" key="2">
    <source>
        <dbReference type="Proteomes" id="UP000740413"/>
    </source>
</evidence>
<proteinExistence type="predicted"/>